<proteinExistence type="predicted"/>
<dbReference type="AlphaFoldDB" id="A0A0F3NC26"/>
<sequence>MPLYPEHLVSSQTKTVHSIHLELMLVTILHSYRVTIKQNSVYVKHSTFS</sequence>
<dbReference type="Proteomes" id="UP000033754">
    <property type="component" value="Unassembled WGS sequence"/>
</dbReference>
<dbReference type="PATRIC" id="fig|1359161.3.peg.951"/>
<organism evidence="1 2">
    <name type="scientific">Anaplasma phagocytophilum str. NCH-1</name>
    <dbReference type="NCBI Taxonomy" id="1359161"/>
    <lineage>
        <taxon>Bacteria</taxon>
        <taxon>Pseudomonadati</taxon>
        <taxon>Pseudomonadota</taxon>
        <taxon>Alphaproteobacteria</taxon>
        <taxon>Rickettsiales</taxon>
        <taxon>Anaplasmataceae</taxon>
        <taxon>Anaplasma</taxon>
        <taxon>phagocytophilum group</taxon>
    </lineage>
</organism>
<gene>
    <name evidence="1" type="ORF">EPHNCH_0852</name>
</gene>
<evidence type="ECO:0000313" key="2">
    <source>
        <dbReference type="Proteomes" id="UP000033754"/>
    </source>
</evidence>
<name>A0A0F3NC26_ANAPH</name>
<reference evidence="1 2" key="1">
    <citation type="submission" date="2015-01" db="EMBL/GenBank/DDBJ databases">
        <title>Genome Sequencing of Rickettsiales.</title>
        <authorList>
            <person name="Daugherty S.C."/>
            <person name="Su Q."/>
            <person name="Abolude K."/>
            <person name="Beier-Sexton M."/>
            <person name="Carlyon J.A."/>
            <person name="Carter R."/>
            <person name="Day N.P."/>
            <person name="Dumler S.J."/>
            <person name="Dyachenko V."/>
            <person name="Godinez A."/>
            <person name="Kurtti T.J."/>
            <person name="Lichay M."/>
            <person name="Mullins K.E."/>
            <person name="Ott S."/>
            <person name="Pappas-Brown V."/>
            <person name="Paris D.H."/>
            <person name="Patel P."/>
            <person name="Richards A.L."/>
            <person name="Sadzewicz L."/>
            <person name="Sears K."/>
            <person name="Seidman D."/>
            <person name="Sengamalay N."/>
            <person name="Stenos J."/>
            <person name="Tallon L.J."/>
            <person name="Vincent G."/>
            <person name="Fraser C.M."/>
            <person name="Munderloh U."/>
            <person name="Dunning-Hotopp J.C."/>
        </authorList>
    </citation>
    <scope>NUCLEOTIDE SEQUENCE [LARGE SCALE GENOMIC DNA]</scope>
    <source>
        <strain evidence="1 2">NCH-1</strain>
    </source>
</reference>
<evidence type="ECO:0000313" key="1">
    <source>
        <dbReference type="EMBL" id="KJV65296.1"/>
    </source>
</evidence>
<comment type="caution">
    <text evidence="1">The sequence shown here is derived from an EMBL/GenBank/DDBJ whole genome shotgun (WGS) entry which is preliminary data.</text>
</comment>
<dbReference type="EMBL" id="LANT01000006">
    <property type="protein sequence ID" value="KJV65296.1"/>
    <property type="molecule type" value="Genomic_DNA"/>
</dbReference>
<accession>A0A0F3NC26</accession>
<protein>
    <submittedName>
        <fullName evidence="1">Uncharacterized protein</fullName>
    </submittedName>
</protein>